<organism evidence="1 2">
    <name type="scientific">Punica granatum</name>
    <name type="common">Pomegranate</name>
    <dbReference type="NCBI Taxonomy" id="22663"/>
    <lineage>
        <taxon>Eukaryota</taxon>
        <taxon>Viridiplantae</taxon>
        <taxon>Streptophyta</taxon>
        <taxon>Embryophyta</taxon>
        <taxon>Tracheophyta</taxon>
        <taxon>Spermatophyta</taxon>
        <taxon>Magnoliopsida</taxon>
        <taxon>eudicotyledons</taxon>
        <taxon>Gunneridae</taxon>
        <taxon>Pentapetalae</taxon>
        <taxon>rosids</taxon>
        <taxon>malvids</taxon>
        <taxon>Myrtales</taxon>
        <taxon>Lythraceae</taxon>
        <taxon>Punica</taxon>
    </lineage>
</organism>
<evidence type="ECO:0000313" key="2">
    <source>
        <dbReference type="Proteomes" id="UP000233551"/>
    </source>
</evidence>
<protein>
    <submittedName>
        <fullName evidence="1">Uncharacterized protein</fullName>
    </submittedName>
</protein>
<dbReference type="EMBL" id="PGOL01001344">
    <property type="protein sequence ID" value="PKI58751.1"/>
    <property type="molecule type" value="Genomic_DNA"/>
</dbReference>
<accession>A0A2I0JRA0</accession>
<evidence type="ECO:0000313" key="1">
    <source>
        <dbReference type="EMBL" id="PKI58751.1"/>
    </source>
</evidence>
<dbReference type="AlphaFoldDB" id="A0A2I0JRA0"/>
<comment type="caution">
    <text evidence="1">The sequence shown here is derived from an EMBL/GenBank/DDBJ whole genome shotgun (WGS) entry which is preliminary data.</text>
</comment>
<proteinExistence type="predicted"/>
<keyword evidence="2" id="KW-1185">Reference proteome</keyword>
<name>A0A2I0JRA0_PUNGR</name>
<reference evidence="1 2" key="1">
    <citation type="submission" date="2017-11" db="EMBL/GenBank/DDBJ databases">
        <title>De-novo sequencing of pomegranate (Punica granatum L.) genome.</title>
        <authorList>
            <person name="Akparov Z."/>
            <person name="Amiraslanov A."/>
            <person name="Hajiyeva S."/>
            <person name="Abbasov M."/>
            <person name="Kaur K."/>
            <person name="Hamwieh A."/>
            <person name="Solovyev V."/>
            <person name="Salamov A."/>
            <person name="Braich B."/>
            <person name="Kosarev P."/>
            <person name="Mahmoud A."/>
            <person name="Hajiyev E."/>
            <person name="Babayeva S."/>
            <person name="Izzatullayeva V."/>
            <person name="Mammadov A."/>
            <person name="Mammadov A."/>
            <person name="Sharifova S."/>
            <person name="Ojaghi J."/>
            <person name="Eynullazada K."/>
            <person name="Bayramov B."/>
            <person name="Abdulazimova A."/>
            <person name="Shahmuradov I."/>
        </authorList>
    </citation>
    <scope>NUCLEOTIDE SEQUENCE [LARGE SCALE GENOMIC DNA]</scope>
    <source>
        <strain evidence="2">cv. AG2017</strain>
        <tissue evidence="1">Leaf</tissue>
    </source>
</reference>
<dbReference type="Proteomes" id="UP000233551">
    <property type="component" value="Unassembled WGS sequence"/>
</dbReference>
<gene>
    <name evidence="1" type="ORF">CRG98_020858</name>
</gene>
<sequence length="156" mass="17546">MARRGSRGGYGNPFLYCFCYLLKRSPLSEPVDQNGVLTAVHRAECPPNAHDFLPRRCDYFEPEAGSRAKAINKHASKQTESNPNPLNSPVESPSYAHPNFNLVGARMCEAYATRLGSVHLLRDARRTHVRMSRHLLFTTRRSRAIESPESRGTGYT</sequence>